<evidence type="ECO:0000256" key="1">
    <source>
        <dbReference type="ARBA" id="ARBA00007401"/>
    </source>
</evidence>
<evidence type="ECO:0000313" key="4">
    <source>
        <dbReference type="EMBL" id="PWN23086.1"/>
    </source>
</evidence>
<comment type="similarity">
    <text evidence="1">Belongs to the glycosyl hydrolase 2 family.</text>
</comment>
<name>A0A316UD10_9BASI</name>
<dbReference type="InterPro" id="IPR051913">
    <property type="entry name" value="GH2_Domain-Containing"/>
</dbReference>
<dbReference type="Pfam" id="PF02836">
    <property type="entry name" value="Glyco_hydro_2_C"/>
    <property type="match status" value="1"/>
</dbReference>
<dbReference type="SUPFAM" id="SSF49303">
    <property type="entry name" value="beta-Galactosidase/glucuronidase domain"/>
    <property type="match status" value="1"/>
</dbReference>
<dbReference type="Pfam" id="PF02837">
    <property type="entry name" value="Glyco_hydro_2_N"/>
    <property type="match status" value="1"/>
</dbReference>
<accession>A0A316UD10</accession>
<feature type="domain" description="Glycosyl hydrolases family 2 sugar binding" evidence="3">
    <location>
        <begin position="32"/>
        <end position="159"/>
    </location>
</feature>
<dbReference type="Gene3D" id="3.20.20.80">
    <property type="entry name" value="Glycosidases"/>
    <property type="match status" value="1"/>
</dbReference>
<dbReference type="InterPro" id="IPR017853">
    <property type="entry name" value="GH"/>
</dbReference>
<dbReference type="PANTHER" id="PTHR42732:SF4">
    <property type="entry name" value="BETA-MANNOSIDASE"/>
    <property type="match status" value="1"/>
</dbReference>
<keyword evidence="4" id="KW-0378">Hydrolase</keyword>
<protein>
    <submittedName>
        <fullName evidence="4">Glycoside hydrolase</fullName>
    </submittedName>
</protein>
<dbReference type="InterPro" id="IPR036156">
    <property type="entry name" value="Beta-gal/glucu_dom_sf"/>
</dbReference>
<dbReference type="PANTHER" id="PTHR42732">
    <property type="entry name" value="BETA-GALACTOSIDASE"/>
    <property type="match status" value="1"/>
</dbReference>
<dbReference type="SUPFAM" id="SSF49785">
    <property type="entry name" value="Galactose-binding domain-like"/>
    <property type="match status" value="1"/>
</dbReference>
<evidence type="ECO:0000259" key="2">
    <source>
        <dbReference type="Pfam" id="PF02836"/>
    </source>
</evidence>
<dbReference type="AlphaFoldDB" id="A0A316UD10"/>
<feature type="domain" description="Glycoside hydrolase family 2 catalytic" evidence="2">
    <location>
        <begin position="347"/>
        <end position="568"/>
    </location>
</feature>
<dbReference type="EMBL" id="KZ819322">
    <property type="protein sequence ID" value="PWN23086.1"/>
    <property type="molecule type" value="Genomic_DNA"/>
</dbReference>
<gene>
    <name evidence="4" type="ORF">BCV69DRAFT_280698</name>
</gene>
<dbReference type="GO" id="GO:0005975">
    <property type="term" value="P:carbohydrate metabolic process"/>
    <property type="evidence" value="ECO:0007669"/>
    <property type="project" value="InterPro"/>
</dbReference>
<dbReference type="InterPro" id="IPR008979">
    <property type="entry name" value="Galactose-bd-like_sf"/>
</dbReference>
<dbReference type="Proteomes" id="UP000245942">
    <property type="component" value="Unassembled WGS sequence"/>
</dbReference>
<dbReference type="STRING" id="1684307.A0A316UD10"/>
<dbReference type="OrthoDB" id="408320at2759"/>
<sequence length="651" mass="73544">MSWTENLDHFRPDFFRKGLPLNDDFTVLWAPLDKGWRIRYDGENKGVQERWYKSEQHFAGGRGKDIIIPNAPQTQASGLTPQERASVPNVVWYAGHFAYPPDAFTLGCAFIKFGAVDYEATVWLDGQQVGHHRGGHTPFEVDATSFVKKNHKVFIAVQVKDKVTDLTQPRGKQYWKPQSESIFYTPTTGLWQPVWFEWLPTKSRIINAVLTPDIDRGTLTVDAEFADLEQLQSPALQVSCRLGSFPIGRTQRLIPSSSDRSTITLSLALPGSSPPDELIESLNKPGSTILPTQITGDAWNDGVALWSPEHPFLYDVQLELLDLGENARHAQLDSIMTYTGMRKISFEDGQFKLNNRPYFQRLVLDQGYWPQSGMTPPDDKAFIRDITKMKELGFNGCRKHQKVEDPRFLFCADHLGFLVWGEMANAYEFSTSYMERFTQEWTEVIKRDINHPCIVAWVPVNESWAYTALPTSARQRDFLRAIYYLTKSLDPTRPCVDNDGWEHVISDLLTIHDYAPGEELRITAASKEKLLDRKAGKEVLLEGSGKEYTAGQPIILSEFGGVAIDLGRTHGAAGGTESWGYHTARSDIEFLSRLKSLVDAVIDGGIVQGFCYTQLADVEQEANGLLTADRQFKIDPVKIKEIIGRRSRFDP</sequence>
<dbReference type="Gene3D" id="2.60.120.260">
    <property type="entry name" value="Galactose-binding domain-like"/>
    <property type="match status" value="1"/>
</dbReference>
<proteinExistence type="inferred from homology"/>
<dbReference type="InterPro" id="IPR006104">
    <property type="entry name" value="Glyco_hydro_2_N"/>
</dbReference>
<keyword evidence="5" id="KW-1185">Reference proteome</keyword>
<dbReference type="RefSeq" id="XP_025350246.1">
    <property type="nucleotide sequence ID" value="XM_025491703.1"/>
</dbReference>
<evidence type="ECO:0000313" key="5">
    <source>
        <dbReference type="Proteomes" id="UP000245942"/>
    </source>
</evidence>
<dbReference type="GO" id="GO:0004553">
    <property type="term" value="F:hydrolase activity, hydrolyzing O-glycosyl compounds"/>
    <property type="evidence" value="ECO:0007669"/>
    <property type="project" value="InterPro"/>
</dbReference>
<dbReference type="SUPFAM" id="SSF51445">
    <property type="entry name" value="(Trans)glycosidases"/>
    <property type="match status" value="1"/>
</dbReference>
<dbReference type="GeneID" id="37013437"/>
<reference evidence="4 5" key="1">
    <citation type="journal article" date="2018" name="Mol. Biol. Evol.">
        <title>Broad Genomic Sampling Reveals a Smut Pathogenic Ancestry of the Fungal Clade Ustilaginomycotina.</title>
        <authorList>
            <person name="Kijpornyongpan T."/>
            <person name="Mondo S.J."/>
            <person name="Barry K."/>
            <person name="Sandor L."/>
            <person name="Lee J."/>
            <person name="Lipzen A."/>
            <person name="Pangilinan J."/>
            <person name="LaButti K."/>
            <person name="Hainaut M."/>
            <person name="Henrissat B."/>
            <person name="Grigoriev I.V."/>
            <person name="Spatafora J.W."/>
            <person name="Aime M.C."/>
        </authorList>
    </citation>
    <scope>NUCLEOTIDE SEQUENCE [LARGE SCALE GENOMIC DNA]</scope>
    <source>
        <strain evidence="4 5">MCA 4718</strain>
    </source>
</reference>
<organism evidence="4 5">
    <name type="scientific">Pseudomicrostroma glucosiphilum</name>
    <dbReference type="NCBI Taxonomy" id="1684307"/>
    <lineage>
        <taxon>Eukaryota</taxon>
        <taxon>Fungi</taxon>
        <taxon>Dikarya</taxon>
        <taxon>Basidiomycota</taxon>
        <taxon>Ustilaginomycotina</taxon>
        <taxon>Exobasidiomycetes</taxon>
        <taxon>Microstromatales</taxon>
        <taxon>Microstromatales incertae sedis</taxon>
        <taxon>Pseudomicrostroma</taxon>
    </lineage>
</organism>
<evidence type="ECO:0000259" key="3">
    <source>
        <dbReference type="Pfam" id="PF02837"/>
    </source>
</evidence>
<dbReference type="InterPro" id="IPR006103">
    <property type="entry name" value="Glyco_hydro_2_cat"/>
</dbReference>